<gene>
    <name evidence="2" type="ORF">FHR82_009123</name>
</gene>
<protein>
    <submittedName>
        <fullName evidence="2">Uncharacterized protein</fullName>
    </submittedName>
</protein>
<sequence>MGDLPETRLRRGLHLAIGVIACAHLFVVCLPSLLVHAEVYRSVAVSLIRGSR</sequence>
<dbReference type="RefSeq" id="WP_184816790.1">
    <property type="nucleotide sequence ID" value="NZ_JACHJQ010000017.1"/>
</dbReference>
<dbReference type="Proteomes" id="UP000520767">
    <property type="component" value="Unassembled WGS sequence"/>
</dbReference>
<reference evidence="2 3" key="1">
    <citation type="submission" date="2020-08" db="EMBL/GenBank/DDBJ databases">
        <title>Genomic Encyclopedia of Type Strains, Phase III (KMG-III): the genomes of soil and plant-associated and newly described type strains.</title>
        <authorList>
            <person name="Whitman W."/>
        </authorList>
    </citation>
    <scope>NUCLEOTIDE SEQUENCE [LARGE SCALE GENOMIC DNA]</scope>
    <source>
        <strain evidence="2 3">CECT 8960</strain>
    </source>
</reference>
<accession>A0A7W7QG13</accession>
<dbReference type="AlphaFoldDB" id="A0A7W7QG13"/>
<comment type="caution">
    <text evidence="2">The sequence shown here is derived from an EMBL/GenBank/DDBJ whole genome shotgun (WGS) entry which is preliminary data.</text>
</comment>
<organism evidence="2 3">
    <name type="scientific">Actinophytocola algeriensis</name>
    <dbReference type="NCBI Taxonomy" id="1768010"/>
    <lineage>
        <taxon>Bacteria</taxon>
        <taxon>Bacillati</taxon>
        <taxon>Actinomycetota</taxon>
        <taxon>Actinomycetes</taxon>
        <taxon>Pseudonocardiales</taxon>
        <taxon>Pseudonocardiaceae</taxon>
    </lineage>
</organism>
<keyword evidence="1" id="KW-0472">Membrane</keyword>
<name>A0A7W7QG13_9PSEU</name>
<evidence type="ECO:0000256" key="1">
    <source>
        <dbReference type="SAM" id="Phobius"/>
    </source>
</evidence>
<keyword evidence="1" id="KW-0812">Transmembrane</keyword>
<evidence type="ECO:0000313" key="2">
    <source>
        <dbReference type="EMBL" id="MBB4912849.1"/>
    </source>
</evidence>
<evidence type="ECO:0000313" key="3">
    <source>
        <dbReference type="Proteomes" id="UP000520767"/>
    </source>
</evidence>
<feature type="transmembrane region" description="Helical" evidence="1">
    <location>
        <begin position="12"/>
        <end position="34"/>
    </location>
</feature>
<keyword evidence="1" id="KW-1133">Transmembrane helix</keyword>
<proteinExistence type="predicted"/>
<keyword evidence="3" id="KW-1185">Reference proteome</keyword>
<dbReference type="EMBL" id="JACHJQ010000017">
    <property type="protein sequence ID" value="MBB4912849.1"/>
    <property type="molecule type" value="Genomic_DNA"/>
</dbReference>